<dbReference type="SUPFAM" id="SSF52540">
    <property type="entry name" value="P-loop containing nucleoside triphosphate hydrolases"/>
    <property type="match status" value="1"/>
</dbReference>
<reference evidence="2 5" key="2">
    <citation type="submission" date="2019-12" db="EMBL/GenBank/DDBJ databases">
        <title>Draft genome sequence of Labilibaculum sp. strain 44 isolated from deep waters of Black Sea.</title>
        <authorList>
            <person name="Yadav S."/>
            <person name="Villanueva L."/>
        </authorList>
    </citation>
    <scope>NUCLEOTIDE SEQUENCE [LARGE SCALE GENOMIC DNA]</scope>
    <source>
        <strain evidence="2 5">44</strain>
    </source>
</reference>
<protein>
    <submittedName>
        <fullName evidence="2">AAA family ATPase</fullName>
    </submittedName>
</protein>
<dbReference type="InterPro" id="IPR003959">
    <property type="entry name" value="ATPase_AAA_core"/>
</dbReference>
<reference evidence="3 4" key="1">
    <citation type="submission" date="2019-11" db="EMBL/GenBank/DDBJ databases">
        <title>Draft genome sequence of Labilibaculum sp. strain SYP isolated from Black Sea.</title>
        <authorList>
            <person name="Yadav S."/>
            <person name="Villanueva L."/>
        </authorList>
    </citation>
    <scope>NUCLEOTIDE SEQUENCE [LARGE SCALE GENOMIC DNA]</scope>
    <source>
        <strain evidence="3 4">44</strain>
    </source>
</reference>
<dbReference type="InterPro" id="IPR051396">
    <property type="entry name" value="Bact_Antivir_Def_Nuclease"/>
</dbReference>
<dbReference type="Gene3D" id="3.40.50.300">
    <property type="entry name" value="P-loop containing nucleotide triphosphate hydrolases"/>
    <property type="match status" value="2"/>
</dbReference>
<proteinExistence type="predicted"/>
<feature type="domain" description="ATPase AAA-type core" evidence="1">
    <location>
        <begin position="23"/>
        <end position="335"/>
    </location>
</feature>
<organism evidence="2 5">
    <name type="scientific">Labilibaculum euxinus</name>
    <dbReference type="NCBI Taxonomy" id="2686357"/>
    <lineage>
        <taxon>Bacteria</taxon>
        <taxon>Pseudomonadati</taxon>
        <taxon>Bacteroidota</taxon>
        <taxon>Bacteroidia</taxon>
        <taxon>Marinilabiliales</taxon>
        <taxon>Marinifilaceae</taxon>
        <taxon>Labilibaculum</taxon>
    </lineage>
</organism>
<dbReference type="PANTHER" id="PTHR43581">
    <property type="entry name" value="ATP/GTP PHOSPHATASE"/>
    <property type="match status" value="1"/>
</dbReference>
<sequence length="391" mass="44437">MIQNIKIGNFKSIYNMEIELGRFNVFIGANGSGKSNILEALAMIGASKDKALDLDGLISRGVRIAKPTLTLSSFLGKPTKKNISIEIKFSDSESVVSSSFQSSDDRDIYAKWKDQSDEYFNTKGFLNFFKETSGKKEFSNELLEELENLESYYSKKNITFSNKHLKIIADFLIYNLSTQALRGLKTDSHKIPLGINGEGLDLLLNNLNRNERLQLDKCKIFFDWLEDLKFDKDDSLKYQGYKLGKSGSILYFSDKFMLKKNNILSAENANEGILHVLFYLALFISNKTPNFFAIDNIETALNPKLCRALVKELANLSETNNKQAIITTHNPAILDGLNLNDDSQRLFEVYRTDEGMTRVRRIKFKKDLSDKPMKLSEMWTKGLLGGIPNNF</sequence>
<dbReference type="GO" id="GO:0016887">
    <property type="term" value="F:ATP hydrolysis activity"/>
    <property type="evidence" value="ECO:0007669"/>
    <property type="project" value="InterPro"/>
</dbReference>
<dbReference type="Pfam" id="PF13304">
    <property type="entry name" value="AAA_21"/>
    <property type="match status" value="1"/>
</dbReference>
<evidence type="ECO:0000313" key="5">
    <source>
        <dbReference type="Proteomes" id="UP000462449"/>
    </source>
</evidence>
<evidence type="ECO:0000313" key="3">
    <source>
        <dbReference type="EMBL" id="MVB07296.1"/>
    </source>
</evidence>
<gene>
    <name evidence="3" type="ORF">DWB62_009735</name>
    <name evidence="2" type="ORF">GNY23_09735</name>
</gene>
<comment type="caution">
    <text evidence="2">The sequence shown here is derived from an EMBL/GenBank/DDBJ whole genome shotgun (WGS) entry which is preliminary data.</text>
</comment>
<evidence type="ECO:0000313" key="4">
    <source>
        <dbReference type="Proteomes" id="UP000285951"/>
    </source>
</evidence>
<dbReference type="PANTHER" id="PTHR43581:SF4">
    <property type="entry name" value="ATP_GTP PHOSPHATASE"/>
    <property type="match status" value="1"/>
</dbReference>
<name>A0A7M4D612_9BACT</name>
<accession>A0A7M4D612</accession>
<evidence type="ECO:0000313" key="2">
    <source>
        <dbReference type="EMBL" id="MUP38091.1"/>
    </source>
</evidence>
<evidence type="ECO:0000259" key="1">
    <source>
        <dbReference type="Pfam" id="PF13304"/>
    </source>
</evidence>
<dbReference type="InterPro" id="IPR014555">
    <property type="entry name" value="RecF-like"/>
</dbReference>
<dbReference type="InterPro" id="IPR027417">
    <property type="entry name" value="P-loop_NTPase"/>
</dbReference>
<dbReference type="Proteomes" id="UP000285951">
    <property type="component" value="Unassembled WGS sequence"/>
</dbReference>
<dbReference type="EMBL" id="QTZN02000019">
    <property type="protein sequence ID" value="MVB07296.1"/>
    <property type="molecule type" value="Genomic_DNA"/>
</dbReference>
<dbReference type="Proteomes" id="UP000462449">
    <property type="component" value="Unassembled WGS sequence"/>
</dbReference>
<dbReference type="EMBL" id="WOTW01000019">
    <property type="protein sequence ID" value="MUP38091.1"/>
    <property type="molecule type" value="Genomic_DNA"/>
</dbReference>
<dbReference type="PIRSF" id="PIRSF029347">
    <property type="entry name" value="RecF"/>
    <property type="match status" value="1"/>
</dbReference>
<keyword evidence="4" id="KW-1185">Reference proteome</keyword>
<dbReference type="AlphaFoldDB" id="A0A7M4D612"/>
<dbReference type="GO" id="GO:0005524">
    <property type="term" value="F:ATP binding"/>
    <property type="evidence" value="ECO:0007669"/>
    <property type="project" value="InterPro"/>
</dbReference>